<protein>
    <submittedName>
        <fullName evidence="2">Uncharacterized protein</fullName>
    </submittedName>
</protein>
<evidence type="ECO:0000256" key="1">
    <source>
        <dbReference type="SAM" id="MobiDB-lite"/>
    </source>
</evidence>
<dbReference type="AlphaFoldDB" id="A0A4C1Z8C8"/>
<sequence>MEYLMEGRIHHWNSLSLDEAQQRKLLLHVCILLKYSSICHWLEPVHFRAGDKLVTHARPRLFKLLATNEIIVSLLFERLISVSTGPPNHLSPGTRPDLNYRVINRTFFPAHISDDYAAYGAVQRTELCRSRLATNDILRSAARGRPIIVEWERRKAFGGLSLVRSFLRTPDDKLNRRPGNDRPAVGGMASGAKGPSP</sequence>
<name>A0A4C1Z8C8_EUMVA</name>
<feature type="region of interest" description="Disordered" evidence="1">
    <location>
        <begin position="171"/>
        <end position="197"/>
    </location>
</feature>
<proteinExistence type="predicted"/>
<reference evidence="2 3" key="1">
    <citation type="journal article" date="2019" name="Commun. Biol.">
        <title>The bagworm genome reveals a unique fibroin gene that provides high tensile strength.</title>
        <authorList>
            <person name="Kono N."/>
            <person name="Nakamura H."/>
            <person name="Ohtoshi R."/>
            <person name="Tomita M."/>
            <person name="Numata K."/>
            <person name="Arakawa K."/>
        </authorList>
    </citation>
    <scope>NUCLEOTIDE SEQUENCE [LARGE SCALE GENOMIC DNA]</scope>
</reference>
<gene>
    <name evidence="2" type="ORF">EVAR_34519_1</name>
</gene>
<feature type="compositionally biased region" description="Basic and acidic residues" evidence="1">
    <location>
        <begin position="171"/>
        <end position="180"/>
    </location>
</feature>
<dbReference type="Proteomes" id="UP000299102">
    <property type="component" value="Unassembled WGS sequence"/>
</dbReference>
<evidence type="ECO:0000313" key="2">
    <source>
        <dbReference type="EMBL" id="GBP82855.1"/>
    </source>
</evidence>
<organism evidence="2 3">
    <name type="scientific">Eumeta variegata</name>
    <name type="common">Bagworm moth</name>
    <name type="synonym">Eumeta japonica</name>
    <dbReference type="NCBI Taxonomy" id="151549"/>
    <lineage>
        <taxon>Eukaryota</taxon>
        <taxon>Metazoa</taxon>
        <taxon>Ecdysozoa</taxon>
        <taxon>Arthropoda</taxon>
        <taxon>Hexapoda</taxon>
        <taxon>Insecta</taxon>
        <taxon>Pterygota</taxon>
        <taxon>Neoptera</taxon>
        <taxon>Endopterygota</taxon>
        <taxon>Lepidoptera</taxon>
        <taxon>Glossata</taxon>
        <taxon>Ditrysia</taxon>
        <taxon>Tineoidea</taxon>
        <taxon>Psychidae</taxon>
        <taxon>Oiketicinae</taxon>
        <taxon>Eumeta</taxon>
    </lineage>
</organism>
<dbReference type="EMBL" id="BGZK01001590">
    <property type="protein sequence ID" value="GBP82855.1"/>
    <property type="molecule type" value="Genomic_DNA"/>
</dbReference>
<comment type="caution">
    <text evidence="2">The sequence shown here is derived from an EMBL/GenBank/DDBJ whole genome shotgun (WGS) entry which is preliminary data.</text>
</comment>
<accession>A0A4C1Z8C8</accession>
<evidence type="ECO:0000313" key="3">
    <source>
        <dbReference type="Proteomes" id="UP000299102"/>
    </source>
</evidence>
<keyword evidence="3" id="KW-1185">Reference proteome</keyword>